<sequence length="280" mass="29132">MHVRHGHPCAAPARALSWRTGLCLALGSCLIAATAQAQTGTGTGTNNGTNSGNSMGNSGMGSAQDPRPDTPLIGAGEAPAAGNLRGSAMEPSLAAQDQHGTGGSYGSSYAGSDYSWIPYTRRGYVGISLGNSDYDTPCGLAPLSCDSRDRSFAIYTGGMFNDFLGLELGLRHFGKADRAGGEARAYGANLSLVGMVDMENVSFYAKAGALYGHTKITADALSGVTTGTENGWGPTATIGLGFNFNRNFTVSIERSRDRFKLPGGARTYVQSTALALKYRF</sequence>
<evidence type="ECO:0000256" key="4">
    <source>
        <dbReference type="SAM" id="SignalP"/>
    </source>
</evidence>
<dbReference type="EMBL" id="JBDPZC010000007">
    <property type="protein sequence ID" value="MEO3714171.1"/>
    <property type="molecule type" value="Genomic_DNA"/>
</dbReference>
<dbReference type="Proteomes" id="UP001462640">
    <property type="component" value="Unassembled WGS sequence"/>
</dbReference>
<comment type="subcellular location">
    <subcellularLocation>
        <location evidence="1">Cell outer membrane</location>
    </subcellularLocation>
</comment>
<evidence type="ECO:0000313" key="6">
    <source>
        <dbReference type="EMBL" id="MEO3714171.1"/>
    </source>
</evidence>
<feature type="chain" id="PRO_5045570415" evidence="4">
    <location>
        <begin position="38"/>
        <end position="280"/>
    </location>
</feature>
<dbReference type="SUPFAM" id="SSF56925">
    <property type="entry name" value="OMPA-like"/>
    <property type="match status" value="1"/>
</dbReference>
<dbReference type="Gene3D" id="2.40.160.20">
    <property type="match status" value="1"/>
</dbReference>
<gene>
    <name evidence="6" type="ORF">ABDJ40_15505</name>
</gene>
<comment type="caution">
    <text evidence="6">The sequence shown here is derived from an EMBL/GenBank/DDBJ whole genome shotgun (WGS) entry which is preliminary data.</text>
</comment>
<feature type="compositionally biased region" description="Low complexity" evidence="3">
    <location>
        <begin position="44"/>
        <end position="62"/>
    </location>
</feature>
<evidence type="ECO:0000256" key="1">
    <source>
        <dbReference type="ARBA" id="ARBA00004442"/>
    </source>
</evidence>
<dbReference type="InterPro" id="IPR011250">
    <property type="entry name" value="OMP/PagP_B-barrel"/>
</dbReference>
<reference evidence="6 7" key="1">
    <citation type="submission" date="2024-05" db="EMBL/GenBank/DDBJ databases">
        <title>Roseateles sp. 2.12 16S ribosomal RNA gene Genome sequencing and assembly.</title>
        <authorList>
            <person name="Woo H."/>
        </authorList>
    </citation>
    <scope>NUCLEOTIDE SEQUENCE [LARGE SCALE GENOMIC DNA]</scope>
    <source>
        <strain evidence="6 7">2.12</strain>
    </source>
</reference>
<accession>A0ABV0GGF5</accession>
<evidence type="ECO:0000256" key="3">
    <source>
        <dbReference type="SAM" id="MobiDB-lite"/>
    </source>
</evidence>
<feature type="signal peptide" evidence="4">
    <location>
        <begin position="1"/>
        <end position="37"/>
    </location>
</feature>
<organism evidence="6 7">
    <name type="scientific">Roseateles flavus</name>
    <dbReference type="NCBI Taxonomy" id="3149041"/>
    <lineage>
        <taxon>Bacteria</taxon>
        <taxon>Pseudomonadati</taxon>
        <taxon>Pseudomonadota</taxon>
        <taxon>Betaproteobacteria</taxon>
        <taxon>Burkholderiales</taxon>
        <taxon>Sphaerotilaceae</taxon>
        <taxon>Roseateles</taxon>
    </lineage>
</organism>
<evidence type="ECO:0000313" key="7">
    <source>
        <dbReference type="Proteomes" id="UP001462640"/>
    </source>
</evidence>
<keyword evidence="7" id="KW-1185">Reference proteome</keyword>
<name>A0ABV0GGF5_9BURK</name>
<dbReference type="RefSeq" id="WP_347611243.1">
    <property type="nucleotide sequence ID" value="NZ_JBDPZC010000007.1"/>
</dbReference>
<proteinExistence type="predicted"/>
<protein>
    <submittedName>
        <fullName evidence="6">Outer membrane beta-barrel protein</fullName>
    </submittedName>
</protein>
<evidence type="ECO:0000259" key="5">
    <source>
        <dbReference type="Pfam" id="PF13505"/>
    </source>
</evidence>
<keyword evidence="2 4" id="KW-0732">Signal</keyword>
<dbReference type="Pfam" id="PF13505">
    <property type="entry name" value="OMP_b-brl"/>
    <property type="match status" value="1"/>
</dbReference>
<feature type="region of interest" description="Disordered" evidence="3">
    <location>
        <begin position="39"/>
        <end position="101"/>
    </location>
</feature>
<dbReference type="InterPro" id="IPR027385">
    <property type="entry name" value="Beta-barrel_OMP"/>
</dbReference>
<evidence type="ECO:0000256" key="2">
    <source>
        <dbReference type="ARBA" id="ARBA00022729"/>
    </source>
</evidence>
<feature type="domain" description="Outer membrane protein beta-barrel" evidence="5">
    <location>
        <begin position="121"/>
        <end position="280"/>
    </location>
</feature>